<protein>
    <recommendedName>
        <fullName evidence="2">tRNA (guanine(46)-N(7))-methyltransferase</fullName>
        <ecNumber evidence="2">2.1.1.33</ecNumber>
    </recommendedName>
</protein>
<feature type="chain" id="PRO_5030173160" description="tRNA (guanine(46)-N(7))-methyltransferase" evidence="7">
    <location>
        <begin position="24"/>
        <end position="555"/>
    </location>
</feature>
<evidence type="ECO:0000313" key="8">
    <source>
        <dbReference type="EMBL" id="EJK75760.1"/>
    </source>
</evidence>
<keyword evidence="9" id="KW-1185">Reference proteome</keyword>
<dbReference type="AlphaFoldDB" id="K0TEF4"/>
<dbReference type="Proteomes" id="UP000266841">
    <property type="component" value="Unassembled WGS sequence"/>
</dbReference>
<evidence type="ECO:0000313" key="9">
    <source>
        <dbReference type="Proteomes" id="UP000266841"/>
    </source>
</evidence>
<organism evidence="8 9">
    <name type="scientific">Thalassiosira oceanica</name>
    <name type="common">Marine diatom</name>
    <dbReference type="NCBI Taxonomy" id="159749"/>
    <lineage>
        <taxon>Eukaryota</taxon>
        <taxon>Sar</taxon>
        <taxon>Stramenopiles</taxon>
        <taxon>Ochrophyta</taxon>
        <taxon>Bacillariophyta</taxon>
        <taxon>Coscinodiscophyceae</taxon>
        <taxon>Thalassiosirophycidae</taxon>
        <taxon>Thalassiosirales</taxon>
        <taxon>Thalassiosiraceae</taxon>
        <taxon>Thalassiosira</taxon>
    </lineage>
</organism>
<comment type="catalytic activity">
    <reaction evidence="1">
        <text>guanosine(46) in tRNA + S-adenosyl-L-methionine = N(7)-methylguanosine(46) in tRNA + S-adenosyl-L-homocysteine</text>
        <dbReference type="Rhea" id="RHEA:42708"/>
        <dbReference type="Rhea" id="RHEA-COMP:10188"/>
        <dbReference type="Rhea" id="RHEA-COMP:10189"/>
        <dbReference type="ChEBI" id="CHEBI:57856"/>
        <dbReference type="ChEBI" id="CHEBI:59789"/>
        <dbReference type="ChEBI" id="CHEBI:74269"/>
        <dbReference type="ChEBI" id="CHEBI:74480"/>
        <dbReference type="EC" id="2.1.1.33"/>
    </reaction>
</comment>
<dbReference type="InterPro" id="IPR029063">
    <property type="entry name" value="SAM-dependent_MTases_sf"/>
</dbReference>
<accession>K0TEF4</accession>
<dbReference type="eggNOG" id="ENOG502SETK">
    <property type="taxonomic scope" value="Eukaryota"/>
</dbReference>
<keyword evidence="3" id="KW-0489">Methyltransferase</keyword>
<gene>
    <name evidence="8" type="ORF">THAOC_02508</name>
</gene>
<sequence>MASRYLLPLLWLCASCFTDVKRGRRDQYHLSHCDEKDYDWIVQGLVSPAPQSYDVINAVICKMRDEGSDVDLLFEDLRALYYLVKEGYALELYHNDFLLKWTVSRCARESSPQHGNKLSPDRRNPNVELYHKHDVLELSRKSLAMSIDDPNRQDGVLEIAMQAQKRLALTQGTDLRGPTSADAAFNFALSGVQETCLFEKLVIVAVTELKRTGHRAQFKIMRILHMVEKFAACDVRCDASRELFSIAADCLKKKGFDDQSVIAMLRGGRFGLQSDRPLMWLWRHSSRQAKVSLSSYEITTSARAIEWERVFEDTSRSLVVDLGSGMGSALLNLSVFRGDTSSAECHEDTLRLEWPQMNYAGADVNQHLVNFSSGIVSRDPRRDGRVFFACLEAASLLEHVQKYPGACRMIMCNFPSPYRLGSGNLQLPKEDQFMITESLLKMVVRTLSKDGLFLFQTKCEDVAIRVKELCLSLGSLTCVKFCHHIDDIESEYTSSGSSRPDRVGRWLEMCRPHAERGQGEMFASNPILPREAIPETEVECIVGNNVVHRLLFRMI</sequence>
<keyword evidence="7" id="KW-0732">Signal</keyword>
<reference evidence="8 9" key="1">
    <citation type="journal article" date="2012" name="Genome Biol.">
        <title>Genome and low-iron response of an oceanic diatom adapted to chronic iron limitation.</title>
        <authorList>
            <person name="Lommer M."/>
            <person name="Specht M."/>
            <person name="Roy A.S."/>
            <person name="Kraemer L."/>
            <person name="Andreson R."/>
            <person name="Gutowska M.A."/>
            <person name="Wolf J."/>
            <person name="Bergner S.V."/>
            <person name="Schilhabel M.B."/>
            <person name="Klostermeier U.C."/>
            <person name="Beiko R.G."/>
            <person name="Rosenstiel P."/>
            <person name="Hippler M."/>
            <person name="Laroche J."/>
        </authorList>
    </citation>
    <scope>NUCLEOTIDE SEQUENCE [LARGE SCALE GENOMIC DNA]</scope>
    <source>
        <strain evidence="8 9">CCMP1005</strain>
    </source>
</reference>
<evidence type="ECO:0000256" key="2">
    <source>
        <dbReference type="ARBA" id="ARBA00011977"/>
    </source>
</evidence>
<evidence type="ECO:0000256" key="1">
    <source>
        <dbReference type="ARBA" id="ARBA00000142"/>
    </source>
</evidence>
<evidence type="ECO:0000256" key="6">
    <source>
        <dbReference type="ARBA" id="ARBA00022694"/>
    </source>
</evidence>
<dbReference type="GO" id="GO:0008176">
    <property type="term" value="F:tRNA (guanine(46)-N7)-methyltransferase activity"/>
    <property type="evidence" value="ECO:0007669"/>
    <property type="project" value="UniProtKB-EC"/>
</dbReference>
<dbReference type="SUPFAM" id="SSF53335">
    <property type="entry name" value="S-adenosyl-L-methionine-dependent methyltransferases"/>
    <property type="match status" value="1"/>
</dbReference>
<evidence type="ECO:0000256" key="7">
    <source>
        <dbReference type="SAM" id="SignalP"/>
    </source>
</evidence>
<dbReference type="PANTHER" id="PTHR23417">
    <property type="entry name" value="3-DEOXY-D-MANNO-OCTULOSONIC-ACID TRANSFERASE/TRNA GUANINE-N 7 - -METHYLTRANSFERASE"/>
    <property type="match status" value="1"/>
</dbReference>
<dbReference type="GO" id="GO:0043527">
    <property type="term" value="C:tRNA methyltransferase complex"/>
    <property type="evidence" value="ECO:0007669"/>
    <property type="project" value="TreeGrafter"/>
</dbReference>
<comment type="caution">
    <text evidence="8">The sequence shown here is derived from an EMBL/GenBank/DDBJ whole genome shotgun (WGS) entry which is preliminary data.</text>
</comment>
<name>K0TEF4_THAOC</name>
<dbReference type="PANTHER" id="PTHR23417:SF21">
    <property type="entry name" value="TRNA (GUANINE-N(7)-)-METHYLTRANSFERASE"/>
    <property type="match status" value="1"/>
</dbReference>
<keyword evidence="5" id="KW-0949">S-adenosyl-L-methionine</keyword>
<keyword evidence="4" id="KW-0808">Transferase</keyword>
<evidence type="ECO:0000256" key="5">
    <source>
        <dbReference type="ARBA" id="ARBA00022691"/>
    </source>
</evidence>
<dbReference type="OMA" id="FQTKCED"/>
<dbReference type="EC" id="2.1.1.33" evidence="2"/>
<dbReference type="EMBL" id="AGNL01002741">
    <property type="protein sequence ID" value="EJK75760.1"/>
    <property type="molecule type" value="Genomic_DNA"/>
</dbReference>
<proteinExistence type="predicted"/>
<evidence type="ECO:0000256" key="3">
    <source>
        <dbReference type="ARBA" id="ARBA00022603"/>
    </source>
</evidence>
<dbReference type="Gene3D" id="3.40.50.150">
    <property type="entry name" value="Vaccinia Virus protein VP39"/>
    <property type="match status" value="1"/>
</dbReference>
<keyword evidence="6" id="KW-0819">tRNA processing</keyword>
<dbReference type="OrthoDB" id="47276at2759"/>
<feature type="signal peptide" evidence="7">
    <location>
        <begin position="1"/>
        <end position="23"/>
    </location>
</feature>
<dbReference type="InterPro" id="IPR003358">
    <property type="entry name" value="tRNA_(Gua-N-7)_MeTrfase_Trmb"/>
</dbReference>
<evidence type="ECO:0000256" key="4">
    <source>
        <dbReference type="ARBA" id="ARBA00022679"/>
    </source>
</evidence>